<dbReference type="Proteomes" id="UP001634747">
    <property type="component" value="Unassembled WGS sequence"/>
</dbReference>
<accession>A0ABW9KIK3</accession>
<name>A0ABW9KIK3_9BACT</name>
<sequence>MAFYWEGDHLLDDGGPFDPKQFRQLIREHMKKVPADSAEYAELDYLQAMYAGEEEET</sequence>
<keyword evidence="2" id="KW-1185">Reference proteome</keyword>
<protein>
    <submittedName>
        <fullName evidence="1">Uncharacterized protein</fullName>
    </submittedName>
</protein>
<evidence type="ECO:0000313" key="1">
    <source>
        <dbReference type="EMBL" id="MFN2974932.1"/>
    </source>
</evidence>
<dbReference type="RefSeq" id="WP_263413522.1">
    <property type="nucleotide sequence ID" value="NZ_BAABBH010000001.1"/>
</dbReference>
<gene>
    <name evidence="1" type="ORF">ACK2TP_04085</name>
</gene>
<organism evidence="1 2">
    <name type="scientific">Terriglobus aquaticus</name>
    <dbReference type="NCBI Taxonomy" id="940139"/>
    <lineage>
        <taxon>Bacteria</taxon>
        <taxon>Pseudomonadati</taxon>
        <taxon>Acidobacteriota</taxon>
        <taxon>Terriglobia</taxon>
        <taxon>Terriglobales</taxon>
        <taxon>Acidobacteriaceae</taxon>
        <taxon>Terriglobus</taxon>
    </lineage>
</organism>
<evidence type="ECO:0000313" key="2">
    <source>
        <dbReference type="Proteomes" id="UP001634747"/>
    </source>
</evidence>
<reference evidence="1 2" key="1">
    <citation type="submission" date="2024-12" db="EMBL/GenBank/DDBJ databases">
        <authorList>
            <person name="Lee Y."/>
        </authorList>
    </citation>
    <scope>NUCLEOTIDE SEQUENCE [LARGE SCALE GENOMIC DNA]</scope>
    <source>
        <strain evidence="1 2">03SUJ4</strain>
    </source>
</reference>
<dbReference type="EMBL" id="JBJYXY010000001">
    <property type="protein sequence ID" value="MFN2974932.1"/>
    <property type="molecule type" value="Genomic_DNA"/>
</dbReference>
<comment type="caution">
    <text evidence="1">The sequence shown here is derived from an EMBL/GenBank/DDBJ whole genome shotgun (WGS) entry which is preliminary data.</text>
</comment>
<proteinExistence type="predicted"/>